<evidence type="ECO:0000256" key="2">
    <source>
        <dbReference type="SAM" id="Phobius"/>
    </source>
</evidence>
<dbReference type="EMBL" id="JBIRPU010000017">
    <property type="protein sequence ID" value="MFI0795304.1"/>
    <property type="molecule type" value="Genomic_DNA"/>
</dbReference>
<proteinExistence type="predicted"/>
<evidence type="ECO:0000313" key="4">
    <source>
        <dbReference type="Proteomes" id="UP001611075"/>
    </source>
</evidence>
<comment type="caution">
    <text evidence="3">The sequence shown here is derived from an EMBL/GenBank/DDBJ whole genome shotgun (WGS) entry which is preliminary data.</text>
</comment>
<gene>
    <name evidence="3" type="ORF">ACH4OY_21890</name>
</gene>
<evidence type="ECO:0000313" key="3">
    <source>
        <dbReference type="EMBL" id="MFI0795304.1"/>
    </source>
</evidence>
<keyword evidence="2" id="KW-1133">Transmembrane helix</keyword>
<accession>A0ABW7SNM9</accession>
<feature type="region of interest" description="Disordered" evidence="1">
    <location>
        <begin position="1"/>
        <end position="25"/>
    </location>
</feature>
<organism evidence="3 4">
    <name type="scientific">Micromonospora rubida</name>
    <dbReference type="NCBI Taxonomy" id="2697657"/>
    <lineage>
        <taxon>Bacteria</taxon>
        <taxon>Bacillati</taxon>
        <taxon>Actinomycetota</taxon>
        <taxon>Actinomycetes</taxon>
        <taxon>Micromonosporales</taxon>
        <taxon>Micromonosporaceae</taxon>
        <taxon>Micromonospora</taxon>
    </lineage>
</organism>
<dbReference type="RefSeq" id="WP_396682404.1">
    <property type="nucleotide sequence ID" value="NZ_JBIRPU010000017.1"/>
</dbReference>
<protein>
    <recommendedName>
        <fullName evidence="5">Secreted protein</fullName>
    </recommendedName>
</protein>
<dbReference type="Proteomes" id="UP001611075">
    <property type="component" value="Unassembled WGS sequence"/>
</dbReference>
<reference evidence="3 4" key="1">
    <citation type="submission" date="2024-10" db="EMBL/GenBank/DDBJ databases">
        <title>The Natural Products Discovery Center: Release of the First 8490 Sequenced Strains for Exploring Actinobacteria Biosynthetic Diversity.</title>
        <authorList>
            <person name="Kalkreuter E."/>
            <person name="Kautsar S.A."/>
            <person name="Yang D."/>
            <person name="Bader C.D."/>
            <person name="Teijaro C.N."/>
            <person name="Fluegel L."/>
            <person name="Davis C.M."/>
            <person name="Simpson J.R."/>
            <person name="Lauterbach L."/>
            <person name="Steele A.D."/>
            <person name="Gui C."/>
            <person name="Meng S."/>
            <person name="Li G."/>
            <person name="Viehrig K."/>
            <person name="Ye F."/>
            <person name="Su P."/>
            <person name="Kiefer A.F."/>
            <person name="Nichols A."/>
            <person name="Cepeda A.J."/>
            <person name="Yan W."/>
            <person name="Fan B."/>
            <person name="Jiang Y."/>
            <person name="Adhikari A."/>
            <person name="Zheng C.-J."/>
            <person name="Schuster L."/>
            <person name="Cowan T.M."/>
            <person name="Smanski M.J."/>
            <person name="Chevrette M.G."/>
            <person name="De Carvalho L.P.S."/>
            <person name="Shen B."/>
        </authorList>
    </citation>
    <scope>NUCLEOTIDE SEQUENCE [LARGE SCALE GENOMIC DNA]</scope>
    <source>
        <strain evidence="3 4">NPDC021253</strain>
    </source>
</reference>
<name>A0ABW7SNM9_9ACTN</name>
<sequence>MTDVEKAPTAASRKRGPDDRSWHGRPVVAGLTVLGVLIAGAALARDYFELTFPGVGPRATPSASQVPAGSPSAAVGTPDGRTGTSGGQSTPAGVHLDTLAVQGGGANLVELPRTLAGRGYQRSITITCPRNTSADKHRDVTYPLRRRYLDLTTIIRPYFPDDSQATAYVSAIVSVEQPDGTVNRLDRGGQAARQDTPVKLAANVENADELTLQVRCESPTGLVVLTEALLTPR</sequence>
<feature type="transmembrane region" description="Helical" evidence="2">
    <location>
        <begin position="27"/>
        <end position="48"/>
    </location>
</feature>
<evidence type="ECO:0000256" key="1">
    <source>
        <dbReference type="SAM" id="MobiDB-lite"/>
    </source>
</evidence>
<keyword evidence="2" id="KW-0812">Transmembrane</keyword>
<feature type="region of interest" description="Disordered" evidence="1">
    <location>
        <begin position="58"/>
        <end position="90"/>
    </location>
</feature>
<keyword evidence="2" id="KW-0472">Membrane</keyword>
<evidence type="ECO:0008006" key="5">
    <source>
        <dbReference type="Google" id="ProtNLM"/>
    </source>
</evidence>
<keyword evidence="4" id="KW-1185">Reference proteome</keyword>